<evidence type="ECO:0000256" key="3">
    <source>
        <dbReference type="ARBA" id="ARBA00022763"/>
    </source>
</evidence>
<protein>
    <recommendedName>
        <fullName evidence="8">Abasic site processing protein</fullName>
        <ecNumber evidence="8">3.4.-.-</ecNumber>
    </recommendedName>
</protein>
<proteinExistence type="inferred from homology"/>
<dbReference type="PANTHER" id="PTHR13604:SF0">
    <property type="entry name" value="ABASIC SITE PROCESSING PROTEIN HMCES"/>
    <property type="match status" value="1"/>
</dbReference>
<keyword evidence="5" id="KW-0190">Covalent protein-DNA linkage</keyword>
<keyword evidence="6" id="KW-0238">DNA-binding</keyword>
<keyword evidence="4 8" id="KW-0378">Hydrolase</keyword>
<dbReference type="Proteomes" id="UP000464178">
    <property type="component" value="Chromosome"/>
</dbReference>
<dbReference type="GO" id="GO:0008233">
    <property type="term" value="F:peptidase activity"/>
    <property type="evidence" value="ECO:0007669"/>
    <property type="project" value="UniProtKB-KW"/>
</dbReference>
<dbReference type="KEGG" id="gms:SOIL9_36710"/>
<dbReference type="GO" id="GO:0003697">
    <property type="term" value="F:single-stranded DNA binding"/>
    <property type="evidence" value="ECO:0007669"/>
    <property type="project" value="InterPro"/>
</dbReference>
<evidence type="ECO:0000313" key="10">
    <source>
        <dbReference type="Proteomes" id="UP000464178"/>
    </source>
</evidence>
<keyword evidence="10" id="KW-1185">Reference proteome</keyword>
<evidence type="ECO:0000256" key="6">
    <source>
        <dbReference type="ARBA" id="ARBA00023125"/>
    </source>
</evidence>
<evidence type="ECO:0000256" key="7">
    <source>
        <dbReference type="ARBA" id="ARBA00023239"/>
    </source>
</evidence>
<dbReference type="RefSeq" id="WP_162668666.1">
    <property type="nucleotide sequence ID" value="NZ_LR593886.1"/>
</dbReference>
<dbReference type="GO" id="GO:0006508">
    <property type="term" value="P:proteolysis"/>
    <property type="evidence" value="ECO:0007669"/>
    <property type="project" value="UniProtKB-KW"/>
</dbReference>
<dbReference type="InterPro" id="IPR003738">
    <property type="entry name" value="SRAP"/>
</dbReference>
<keyword evidence="2 8" id="KW-0645">Protease</keyword>
<dbReference type="Gene3D" id="3.90.1680.10">
    <property type="entry name" value="SOS response associated peptidase-like"/>
    <property type="match status" value="1"/>
</dbReference>
<reference evidence="9 10" key="1">
    <citation type="submission" date="2019-05" db="EMBL/GenBank/DDBJ databases">
        <authorList>
            <consortium name="Science for Life Laboratories"/>
        </authorList>
    </citation>
    <scope>NUCLEOTIDE SEQUENCE [LARGE SCALE GENOMIC DNA]</scope>
    <source>
        <strain evidence="9">Soil9</strain>
    </source>
</reference>
<gene>
    <name evidence="9" type="ORF">SOIL9_36710</name>
</gene>
<dbReference type="AlphaFoldDB" id="A0A6P2CYV4"/>
<sequence length="91" mass="9947">MLTVSPNELVAFHERMAAILPEEHFAAWLDPKETRSANLLPLLTPYPAEQMEAWPVSECVNRASAGGADLIKPVEPVPVSPRIQPSLFDAA</sequence>
<dbReference type="InterPro" id="IPR036590">
    <property type="entry name" value="SRAP-like"/>
</dbReference>
<evidence type="ECO:0000256" key="4">
    <source>
        <dbReference type="ARBA" id="ARBA00022801"/>
    </source>
</evidence>
<evidence type="ECO:0000313" key="9">
    <source>
        <dbReference type="EMBL" id="VTR94043.1"/>
    </source>
</evidence>
<dbReference type="GO" id="GO:0106300">
    <property type="term" value="P:protein-DNA covalent cross-linking repair"/>
    <property type="evidence" value="ECO:0007669"/>
    <property type="project" value="InterPro"/>
</dbReference>
<evidence type="ECO:0000256" key="8">
    <source>
        <dbReference type="RuleBase" id="RU364100"/>
    </source>
</evidence>
<dbReference type="SUPFAM" id="SSF143081">
    <property type="entry name" value="BB1717-like"/>
    <property type="match status" value="1"/>
</dbReference>
<dbReference type="EMBL" id="LR593886">
    <property type="protein sequence ID" value="VTR94043.1"/>
    <property type="molecule type" value="Genomic_DNA"/>
</dbReference>
<accession>A0A6P2CYV4</accession>
<evidence type="ECO:0000256" key="5">
    <source>
        <dbReference type="ARBA" id="ARBA00023124"/>
    </source>
</evidence>
<dbReference type="EC" id="3.4.-.-" evidence="8"/>
<name>A0A6P2CYV4_9BACT</name>
<dbReference type="PANTHER" id="PTHR13604">
    <property type="entry name" value="DC12-RELATED"/>
    <property type="match status" value="1"/>
</dbReference>
<evidence type="ECO:0000256" key="2">
    <source>
        <dbReference type="ARBA" id="ARBA00022670"/>
    </source>
</evidence>
<keyword evidence="7" id="KW-0456">Lyase</keyword>
<organism evidence="9 10">
    <name type="scientific">Gemmata massiliana</name>
    <dbReference type="NCBI Taxonomy" id="1210884"/>
    <lineage>
        <taxon>Bacteria</taxon>
        <taxon>Pseudomonadati</taxon>
        <taxon>Planctomycetota</taxon>
        <taxon>Planctomycetia</taxon>
        <taxon>Gemmatales</taxon>
        <taxon>Gemmataceae</taxon>
        <taxon>Gemmata</taxon>
    </lineage>
</organism>
<dbReference type="Pfam" id="PF02586">
    <property type="entry name" value="SRAP"/>
    <property type="match status" value="1"/>
</dbReference>
<keyword evidence="3" id="KW-0227">DNA damage</keyword>
<comment type="similarity">
    <text evidence="1 8">Belongs to the SOS response-associated peptidase family.</text>
</comment>
<dbReference type="GO" id="GO:0016829">
    <property type="term" value="F:lyase activity"/>
    <property type="evidence" value="ECO:0007669"/>
    <property type="project" value="UniProtKB-KW"/>
</dbReference>
<evidence type="ECO:0000256" key="1">
    <source>
        <dbReference type="ARBA" id="ARBA00008136"/>
    </source>
</evidence>